<proteinExistence type="predicted"/>
<reference evidence="1" key="1">
    <citation type="journal article" date="2017" name="Parasit. Vectors">
        <title>Sialotranscriptomics of Rhipicephalus zambeziensis reveals intricate expression profiles of secretory proteins and suggests tight temporal transcriptional regulation during blood-feeding.</title>
        <authorList>
            <person name="de Castro M.H."/>
            <person name="de Klerk D."/>
            <person name="Pienaar R."/>
            <person name="Rees D.J.G."/>
            <person name="Mans B.J."/>
        </authorList>
    </citation>
    <scope>NUCLEOTIDE SEQUENCE</scope>
    <source>
        <tissue evidence="1">Salivary glands</tissue>
    </source>
</reference>
<accession>A0A224YBJ5</accession>
<name>A0A224YBJ5_9ACAR</name>
<evidence type="ECO:0000313" key="1">
    <source>
        <dbReference type="EMBL" id="MAA13039.1"/>
    </source>
</evidence>
<dbReference type="AlphaFoldDB" id="A0A224YBJ5"/>
<dbReference type="EMBL" id="GFPF01001893">
    <property type="protein sequence ID" value="MAA13039.1"/>
    <property type="molecule type" value="Transcribed_RNA"/>
</dbReference>
<sequence>MPKTNTRGVNQHVCQNKCYIVRHGLRKLQNCVTFCWLQIGRIHLRRCTPLRARLVAITRIINVMWLACLIKYCLTTRHCSIIIRQCTPNIKFTLLRIGHIECKNKTLLCVIPIGQVVKACHTIGYRIPRKPASAPLGYQPVSGTFCSGSTKCICSMYSLS</sequence>
<protein>
    <submittedName>
        <fullName evidence="1">Uncharacterized protein</fullName>
    </submittedName>
</protein>
<organism evidence="1">
    <name type="scientific">Rhipicephalus zambeziensis</name>
    <dbReference type="NCBI Taxonomy" id="60191"/>
    <lineage>
        <taxon>Eukaryota</taxon>
        <taxon>Metazoa</taxon>
        <taxon>Ecdysozoa</taxon>
        <taxon>Arthropoda</taxon>
        <taxon>Chelicerata</taxon>
        <taxon>Arachnida</taxon>
        <taxon>Acari</taxon>
        <taxon>Parasitiformes</taxon>
        <taxon>Ixodida</taxon>
        <taxon>Ixodoidea</taxon>
        <taxon>Ixodidae</taxon>
        <taxon>Rhipicephalinae</taxon>
        <taxon>Rhipicephalus</taxon>
        <taxon>Rhipicephalus</taxon>
    </lineage>
</organism>